<evidence type="ECO:0000256" key="6">
    <source>
        <dbReference type="ARBA" id="ARBA00022807"/>
    </source>
</evidence>
<organism evidence="10 11">
    <name type="scientific">Nakaseomyces bracarensis</name>
    <dbReference type="NCBI Taxonomy" id="273131"/>
    <lineage>
        <taxon>Eukaryota</taxon>
        <taxon>Fungi</taxon>
        <taxon>Dikarya</taxon>
        <taxon>Ascomycota</taxon>
        <taxon>Saccharomycotina</taxon>
        <taxon>Saccharomycetes</taxon>
        <taxon>Saccharomycetales</taxon>
        <taxon>Saccharomycetaceae</taxon>
        <taxon>Nakaseomyces</taxon>
    </lineage>
</organism>
<keyword evidence="6 7" id="KW-0788">Thiol protease</keyword>
<evidence type="ECO:0000256" key="7">
    <source>
        <dbReference type="PROSITE-ProRule" id="PRU01393"/>
    </source>
</evidence>
<name>A0ABR4NQ40_9SACH</name>
<feature type="active site" description="Proton donor" evidence="7">
    <location>
        <position position="177"/>
    </location>
</feature>
<evidence type="ECO:0000259" key="9">
    <source>
        <dbReference type="PROSITE" id="PS52048"/>
    </source>
</evidence>
<feature type="site" description="Important for enzyme activity" evidence="7">
    <location>
        <position position="192"/>
    </location>
</feature>
<dbReference type="SUPFAM" id="SSF54001">
    <property type="entry name" value="Cysteine proteinases"/>
    <property type="match status" value="1"/>
</dbReference>
<dbReference type="EMBL" id="JBEVYD010000010">
    <property type="protein sequence ID" value="KAL3230210.1"/>
    <property type="molecule type" value="Genomic_DNA"/>
</dbReference>
<reference evidence="10 11" key="1">
    <citation type="submission" date="2024-05" db="EMBL/GenBank/DDBJ databases">
        <title>Long read based assembly of the Candida bracarensis genome reveals expanded adhesin content.</title>
        <authorList>
            <person name="Marcet-Houben M."/>
            <person name="Ksiezopolska E."/>
            <person name="Gabaldon T."/>
        </authorList>
    </citation>
    <scope>NUCLEOTIDE SEQUENCE [LARGE SCALE GENOMIC DNA]</scope>
    <source>
        <strain evidence="10 11">CBM6</strain>
    </source>
</reference>
<dbReference type="EC" id="3.4.19.12" evidence="8"/>
<evidence type="ECO:0000256" key="8">
    <source>
        <dbReference type="RuleBase" id="RU361215"/>
    </source>
</evidence>
<dbReference type="GO" id="GO:0016787">
    <property type="term" value="F:hydrolase activity"/>
    <property type="evidence" value="ECO:0007669"/>
    <property type="project" value="UniProtKB-KW"/>
</dbReference>
<dbReference type="PANTHER" id="PTHR10589:SF17">
    <property type="entry name" value="UBIQUITIN CARBOXYL-TERMINAL HYDROLASE"/>
    <property type="match status" value="1"/>
</dbReference>
<dbReference type="InterPro" id="IPR057254">
    <property type="entry name" value="UCH_AS"/>
</dbReference>
<keyword evidence="5 7" id="KW-0378">Hydrolase</keyword>
<keyword evidence="3 7" id="KW-0645">Protease</keyword>
<dbReference type="PROSITE" id="PS00140">
    <property type="entry name" value="UCH_1"/>
    <property type="match status" value="1"/>
</dbReference>
<dbReference type="Gene3D" id="3.40.532.10">
    <property type="entry name" value="Peptidase C12, ubiquitin carboxyl-terminal hydrolase"/>
    <property type="match status" value="1"/>
</dbReference>
<dbReference type="InterPro" id="IPR038765">
    <property type="entry name" value="Papain-like_cys_pep_sf"/>
</dbReference>
<evidence type="ECO:0000256" key="1">
    <source>
        <dbReference type="ARBA" id="ARBA00000707"/>
    </source>
</evidence>
<keyword evidence="11" id="KW-1185">Reference proteome</keyword>
<dbReference type="PRINTS" id="PR00707">
    <property type="entry name" value="UBCTHYDRLASE"/>
</dbReference>
<evidence type="ECO:0000256" key="2">
    <source>
        <dbReference type="ARBA" id="ARBA00009326"/>
    </source>
</evidence>
<feature type="site" description="Transition state stabilizer" evidence="7">
    <location>
        <position position="93"/>
    </location>
</feature>
<dbReference type="InterPro" id="IPR036959">
    <property type="entry name" value="Peptidase_C12_UCH_sf"/>
</dbReference>
<dbReference type="Proteomes" id="UP001623330">
    <property type="component" value="Unassembled WGS sequence"/>
</dbReference>
<evidence type="ECO:0000256" key="5">
    <source>
        <dbReference type="ARBA" id="ARBA00022801"/>
    </source>
</evidence>
<comment type="similarity">
    <text evidence="2 7 8">Belongs to the peptidase C12 family.</text>
</comment>
<evidence type="ECO:0000256" key="4">
    <source>
        <dbReference type="ARBA" id="ARBA00022786"/>
    </source>
</evidence>
<dbReference type="PROSITE" id="PS52048">
    <property type="entry name" value="UCH_DOMAIN"/>
    <property type="match status" value="1"/>
</dbReference>
<accession>A0ABR4NQ40</accession>
<feature type="domain" description="UCH catalytic" evidence="9">
    <location>
        <begin position="3"/>
        <end position="244"/>
    </location>
</feature>
<evidence type="ECO:0000313" key="10">
    <source>
        <dbReference type="EMBL" id="KAL3230210.1"/>
    </source>
</evidence>
<protein>
    <recommendedName>
        <fullName evidence="8">Ubiquitin carboxyl-terminal hydrolase</fullName>
        <ecNumber evidence="8">3.4.19.12</ecNumber>
    </recommendedName>
</protein>
<gene>
    <name evidence="10" type="ORF">RNJ44_01573</name>
</gene>
<comment type="caution">
    <text evidence="10">The sequence shown here is derived from an EMBL/GenBank/DDBJ whole genome shotgun (WGS) entry which is preliminary data.</text>
</comment>
<feature type="active site" description="Nucleophile" evidence="7">
    <location>
        <position position="99"/>
    </location>
</feature>
<dbReference type="PANTHER" id="PTHR10589">
    <property type="entry name" value="UBIQUITIN CARBOXYL-TERMINAL HYDROLASE"/>
    <property type="match status" value="1"/>
</dbReference>
<keyword evidence="4 7" id="KW-0833">Ubl conjugation pathway</keyword>
<dbReference type="Pfam" id="PF01088">
    <property type="entry name" value="Peptidase_C12"/>
    <property type="match status" value="1"/>
</dbReference>
<proteinExistence type="inferred from homology"/>
<evidence type="ECO:0000313" key="11">
    <source>
        <dbReference type="Proteomes" id="UP001623330"/>
    </source>
</evidence>
<sequence length="247" mass="26646">MSAVVPMESSPEVFNHVAHLLGLESSHGFVDIYSVDDPDLLAMVPRPVSAVILLFPITDTVGDTGADADASAATGAQTVTGSGGDVDVVWFKQTIKNACGLYAVLHSLSNNSELLSGDSVMQQFLHRGATQRPRIYNDAETDQFVTEVSQRYKETFTMGGTQYPADVDPSSIDVNLHFITFVVRDSHVFQLDGRMTGPIDLGAVDTSATDVLDQPLVKAKIRELMDRASGSTDSLNFSMLGLTDTWD</sequence>
<dbReference type="InterPro" id="IPR001578">
    <property type="entry name" value="Peptidase_C12_UCH"/>
</dbReference>
<evidence type="ECO:0000256" key="3">
    <source>
        <dbReference type="ARBA" id="ARBA00022670"/>
    </source>
</evidence>
<comment type="catalytic activity">
    <reaction evidence="1 7 8">
        <text>Thiol-dependent hydrolysis of ester, thioester, amide, peptide and isopeptide bonds formed by the C-terminal Gly of ubiquitin (a 76-residue protein attached to proteins as an intracellular targeting signal).</text>
        <dbReference type="EC" id="3.4.19.12"/>
    </reaction>
</comment>